<reference evidence="1 2" key="1">
    <citation type="submission" date="2018-03" db="EMBL/GenBank/DDBJ databases">
        <title>Neisseria weixii sp. nov., isolated from the intestinal contents of Tibetan Plateau pika (Ochotona curzoniae) in Yushu, Qinghai Province, China.</title>
        <authorList>
            <person name="Gui Z."/>
        </authorList>
    </citation>
    <scope>NUCLEOTIDE SEQUENCE [LARGE SCALE GENOMIC DNA]</scope>
    <source>
        <strain evidence="1 2">ATCC 51483</strain>
    </source>
</reference>
<proteinExistence type="predicted"/>
<gene>
    <name evidence="1" type="ORF">C7N83_00820</name>
</gene>
<sequence length="85" mass="9904">MEALEREPVIGDSVHNVVRYADGLLSDARIEARTLDEKRLYRIPVRSADWKPRLTNKSKNLQRLSETNVSDSLFLDFMLKCRLNE</sequence>
<keyword evidence="2" id="KW-1185">Reference proteome</keyword>
<organism evidence="1 2">
    <name type="scientific">Neisseria iguanae</name>
    <dbReference type="NCBI Taxonomy" id="90242"/>
    <lineage>
        <taxon>Bacteria</taxon>
        <taxon>Pseudomonadati</taxon>
        <taxon>Pseudomonadota</taxon>
        <taxon>Betaproteobacteria</taxon>
        <taxon>Neisseriales</taxon>
        <taxon>Neisseriaceae</taxon>
        <taxon>Neisseria</taxon>
    </lineage>
</organism>
<evidence type="ECO:0000313" key="1">
    <source>
        <dbReference type="EMBL" id="PSJ81361.1"/>
    </source>
</evidence>
<accession>A0A2P7U341</accession>
<dbReference type="Proteomes" id="UP000241868">
    <property type="component" value="Unassembled WGS sequence"/>
</dbReference>
<evidence type="ECO:0000313" key="2">
    <source>
        <dbReference type="Proteomes" id="UP000241868"/>
    </source>
</evidence>
<name>A0A2P7U341_9NEIS</name>
<dbReference type="EMBL" id="PXYY01000003">
    <property type="protein sequence ID" value="PSJ81361.1"/>
    <property type="molecule type" value="Genomic_DNA"/>
</dbReference>
<protein>
    <submittedName>
        <fullName evidence="1">Uncharacterized protein</fullName>
    </submittedName>
</protein>
<comment type="caution">
    <text evidence="1">The sequence shown here is derived from an EMBL/GenBank/DDBJ whole genome shotgun (WGS) entry which is preliminary data.</text>
</comment>
<dbReference type="AlphaFoldDB" id="A0A2P7U341"/>